<dbReference type="AlphaFoldDB" id="A0A2U1QBB3"/>
<feature type="region of interest" description="Disordered" evidence="1">
    <location>
        <begin position="57"/>
        <end position="101"/>
    </location>
</feature>
<feature type="compositionally biased region" description="Basic and acidic residues" evidence="1">
    <location>
        <begin position="61"/>
        <end position="74"/>
    </location>
</feature>
<evidence type="ECO:0000313" key="2">
    <source>
        <dbReference type="EMBL" id="PWA95294.1"/>
    </source>
</evidence>
<keyword evidence="3" id="KW-1185">Reference proteome</keyword>
<dbReference type="PANTHER" id="PTHR31286">
    <property type="entry name" value="GLYCINE-RICH CELL WALL STRUCTURAL PROTEIN 1.8-LIKE"/>
    <property type="match status" value="1"/>
</dbReference>
<gene>
    <name evidence="2" type="ORF">CTI12_AA051170</name>
</gene>
<dbReference type="EMBL" id="PKPP01000252">
    <property type="protein sequence ID" value="PWA95294.1"/>
    <property type="molecule type" value="Genomic_DNA"/>
</dbReference>
<evidence type="ECO:0000313" key="3">
    <source>
        <dbReference type="Proteomes" id="UP000245207"/>
    </source>
</evidence>
<sequence length="257" mass="28330">MVQQLGVMDHVVSSVGKKKTEKDVVITEKVVENSNTGETQVKGKTSGSMEMDECMQQKSSEQSKEGCVNEKDKGNGVNMQDVNGGKAVNKESSGSKDSVDVNVPGQMFDKKLLVIPTEIDANGTEIVVFDDVLINEGSKKWDKTLYGYFVGKTCLKEGLEFVANNGPWMVKNKPLTVQKWDISLCMDKQDMVRLPVWIKMCGIPIEAWKIKGISALESRVGKPLVMDNETARKCQMGVGRMGFARVLVEMSATKEIP</sequence>
<dbReference type="Proteomes" id="UP000245207">
    <property type="component" value="Unassembled WGS sequence"/>
</dbReference>
<comment type="caution">
    <text evidence="2">The sequence shown here is derived from an EMBL/GenBank/DDBJ whole genome shotgun (WGS) entry which is preliminary data.</text>
</comment>
<dbReference type="InterPro" id="IPR040256">
    <property type="entry name" value="At4g02000-like"/>
</dbReference>
<proteinExistence type="predicted"/>
<dbReference type="STRING" id="35608.A0A2U1QBB3"/>
<protein>
    <submittedName>
        <fullName evidence="2">Uncharacterized protein</fullName>
    </submittedName>
</protein>
<accession>A0A2U1QBB3</accession>
<evidence type="ECO:0000256" key="1">
    <source>
        <dbReference type="SAM" id="MobiDB-lite"/>
    </source>
</evidence>
<dbReference type="PANTHER" id="PTHR31286:SF165">
    <property type="entry name" value="DUF4283 DOMAIN-CONTAINING PROTEIN"/>
    <property type="match status" value="1"/>
</dbReference>
<name>A0A2U1QBB3_ARTAN</name>
<dbReference type="OrthoDB" id="1939300at2759"/>
<organism evidence="2 3">
    <name type="scientific">Artemisia annua</name>
    <name type="common">Sweet wormwood</name>
    <dbReference type="NCBI Taxonomy" id="35608"/>
    <lineage>
        <taxon>Eukaryota</taxon>
        <taxon>Viridiplantae</taxon>
        <taxon>Streptophyta</taxon>
        <taxon>Embryophyta</taxon>
        <taxon>Tracheophyta</taxon>
        <taxon>Spermatophyta</taxon>
        <taxon>Magnoliopsida</taxon>
        <taxon>eudicotyledons</taxon>
        <taxon>Gunneridae</taxon>
        <taxon>Pentapetalae</taxon>
        <taxon>asterids</taxon>
        <taxon>campanulids</taxon>
        <taxon>Asterales</taxon>
        <taxon>Asteraceae</taxon>
        <taxon>Asteroideae</taxon>
        <taxon>Anthemideae</taxon>
        <taxon>Artemisiinae</taxon>
        <taxon>Artemisia</taxon>
    </lineage>
</organism>
<reference evidence="2 3" key="1">
    <citation type="journal article" date="2018" name="Mol. Plant">
        <title>The genome of Artemisia annua provides insight into the evolution of Asteraceae family and artemisinin biosynthesis.</title>
        <authorList>
            <person name="Shen Q."/>
            <person name="Zhang L."/>
            <person name="Liao Z."/>
            <person name="Wang S."/>
            <person name="Yan T."/>
            <person name="Shi P."/>
            <person name="Liu M."/>
            <person name="Fu X."/>
            <person name="Pan Q."/>
            <person name="Wang Y."/>
            <person name="Lv Z."/>
            <person name="Lu X."/>
            <person name="Zhang F."/>
            <person name="Jiang W."/>
            <person name="Ma Y."/>
            <person name="Chen M."/>
            <person name="Hao X."/>
            <person name="Li L."/>
            <person name="Tang Y."/>
            <person name="Lv G."/>
            <person name="Zhou Y."/>
            <person name="Sun X."/>
            <person name="Brodelius P.E."/>
            <person name="Rose J.K.C."/>
            <person name="Tang K."/>
        </authorList>
    </citation>
    <scope>NUCLEOTIDE SEQUENCE [LARGE SCALE GENOMIC DNA]</scope>
    <source>
        <strain evidence="3">cv. Huhao1</strain>
        <tissue evidence="2">Leaf</tissue>
    </source>
</reference>